<evidence type="ECO:0000256" key="1">
    <source>
        <dbReference type="ARBA" id="ARBA00023125"/>
    </source>
</evidence>
<evidence type="ECO:0000256" key="2">
    <source>
        <dbReference type="SAM" id="MobiDB-lite"/>
    </source>
</evidence>
<feature type="compositionally biased region" description="Basic and acidic residues" evidence="2">
    <location>
        <begin position="8"/>
        <end position="21"/>
    </location>
</feature>
<dbReference type="InterPro" id="IPR010992">
    <property type="entry name" value="IHF-like_DNA-bd_dom_sf"/>
</dbReference>
<dbReference type="STRING" id="862515.HMPREF0658_0289"/>
<sequence>MSFNAKLYENDSCGKRKNPQDKTKSKFYVNAVNAGRKTLRDVARDIAGRSSLMRGDIENVLSNFVDHLPAYLVDGFSIQLGEFGMMRLSLSSKGSDIEKAFNTEGIKPRIVFMPGVELKHQLKETSYEVTKAPKSRKMGIVLVVSGEGRILRNHFRGIAAEQRKAGGICK</sequence>
<dbReference type="BioCyc" id="PMAR862515-HMP:GMOO-299-MONOMER"/>
<organism evidence="4 5">
    <name type="scientific">Hoylesella marshii DSM 16973 = JCM 13450</name>
    <dbReference type="NCBI Taxonomy" id="862515"/>
    <lineage>
        <taxon>Bacteria</taxon>
        <taxon>Pseudomonadati</taxon>
        <taxon>Bacteroidota</taxon>
        <taxon>Bacteroidia</taxon>
        <taxon>Bacteroidales</taxon>
        <taxon>Prevotellaceae</taxon>
        <taxon>Hoylesella</taxon>
    </lineage>
</organism>
<keyword evidence="5" id="KW-1185">Reference proteome</keyword>
<keyword evidence="1 4" id="KW-0238">DNA-binding</keyword>
<dbReference type="GO" id="GO:0003677">
    <property type="term" value="F:DNA binding"/>
    <property type="evidence" value="ECO:0007669"/>
    <property type="project" value="UniProtKB-KW"/>
</dbReference>
<feature type="region of interest" description="Disordered" evidence="2">
    <location>
        <begin position="1"/>
        <end position="21"/>
    </location>
</feature>
<evidence type="ECO:0000313" key="4">
    <source>
        <dbReference type="EMBL" id="EFM02771.1"/>
    </source>
</evidence>
<gene>
    <name evidence="4" type="ORF">HMPREF0658_0289</name>
</gene>
<dbReference type="EMBL" id="AEEI01000011">
    <property type="protein sequence ID" value="EFM02771.1"/>
    <property type="molecule type" value="Genomic_DNA"/>
</dbReference>
<dbReference type="Proteomes" id="UP000004394">
    <property type="component" value="Unassembled WGS sequence"/>
</dbReference>
<name>E0NQ38_9BACT</name>
<dbReference type="SUPFAM" id="SSF47729">
    <property type="entry name" value="IHF-like DNA-binding proteins"/>
    <property type="match status" value="1"/>
</dbReference>
<dbReference type="AlphaFoldDB" id="E0NQ38"/>
<dbReference type="Pfam" id="PF18291">
    <property type="entry name" value="HU-HIG"/>
    <property type="match status" value="1"/>
</dbReference>
<feature type="domain" description="HU" evidence="3">
    <location>
        <begin position="15"/>
        <end position="127"/>
    </location>
</feature>
<dbReference type="InterPro" id="IPR041607">
    <property type="entry name" value="HU-HIG"/>
</dbReference>
<evidence type="ECO:0000313" key="5">
    <source>
        <dbReference type="Proteomes" id="UP000004394"/>
    </source>
</evidence>
<proteinExistence type="predicted"/>
<dbReference type="eggNOG" id="COG0776">
    <property type="taxonomic scope" value="Bacteria"/>
</dbReference>
<comment type="caution">
    <text evidence="4">The sequence shown here is derived from an EMBL/GenBank/DDBJ whole genome shotgun (WGS) entry which is preliminary data.</text>
</comment>
<evidence type="ECO:0000259" key="3">
    <source>
        <dbReference type="Pfam" id="PF18291"/>
    </source>
</evidence>
<protein>
    <submittedName>
        <fullName evidence="4">DNA-binding protein</fullName>
    </submittedName>
</protein>
<dbReference type="RefSeq" id="WP_006948000.1">
    <property type="nucleotide sequence ID" value="NZ_GL397214.1"/>
</dbReference>
<reference evidence="4" key="1">
    <citation type="submission" date="2010-07" db="EMBL/GenBank/DDBJ databases">
        <authorList>
            <person name="Muzny D."/>
            <person name="Qin X."/>
            <person name="Deng J."/>
            <person name="Jiang H."/>
            <person name="Liu Y."/>
            <person name="Qu J."/>
            <person name="Song X.-Z."/>
            <person name="Zhang L."/>
            <person name="Thornton R."/>
            <person name="Coyle M."/>
            <person name="Francisco L."/>
            <person name="Jackson L."/>
            <person name="Javaid M."/>
            <person name="Korchina V."/>
            <person name="Kovar C."/>
            <person name="Mata R."/>
            <person name="Mathew T."/>
            <person name="Ngo R."/>
            <person name="Nguyen L."/>
            <person name="Nguyen N."/>
            <person name="Okwuonu G."/>
            <person name="Ongeri F."/>
            <person name="Pham C."/>
            <person name="Simmons D."/>
            <person name="Wilczek-Boney K."/>
            <person name="Hale W."/>
            <person name="Jakkamsetti A."/>
            <person name="Pham P."/>
            <person name="Ruth R."/>
            <person name="San Lucas F."/>
            <person name="Warren J."/>
            <person name="Zhang J."/>
            <person name="Zhao Z."/>
            <person name="Zhou C."/>
            <person name="Zhu D."/>
            <person name="Lee S."/>
            <person name="Bess C."/>
            <person name="Blankenburg K."/>
            <person name="Forbes L."/>
            <person name="Fu Q."/>
            <person name="Gubbala S."/>
            <person name="Hirani K."/>
            <person name="Jayaseelan J.C."/>
            <person name="Lara F."/>
            <person name="Munidasa M."/>
            <person name="Palculict T."/>
            <person name="Patil S."/>
            <person name="Pu L.-L."/>
            <person name="Saada N."/>
            <person name="Tang L."/>
            <person name="Weissenberger G."/>
            <person name="Zhu Y."/>
            <person name="Hemphill L."/>
            <person name="Shang Y."/>
            <person name="Youmans B."/>
            <person name="Ayvaz T."/>
            <person name="Ross M."/>
            <person name="Santibanez J."/>
            <person name="Aqrawi P."/>
            <person name="Gross S."/>
            <person name="Joshi V."/>
            <person name="Fowler G."/>
            <person name="Nazareth L."/>
            <person name="Reid J."/>
            <person name="Worley K."/>
            <person name="Petrosino J."/>
            <person name="Highlander S."/>
            <person name="Gibbs R."/>
        </authorList>
    </citation>
    <scope>NUCLEOTIDE SEQUENCE [LARGE SCALE GENOMIC DNA]</scope>
    <source>
        <strain evidence="4">DSM 16973</strain>
    </source>
</reference>
<dbReference type="HOGENOM" id="CLU_112331_5_2_10"/>
<accession>E0NQ38</accession>